<dbReference type="PRINTS" id="PR00111">
    <property type="entry name" value="ABHYDROLASE"/>
</dbReference>
<dbReference type="Gene3D" id="3.40.50.1820">
    <property type="entry name" value="alpha/beta hydrolase"/>
    <property type="match status" value="1"/>
</dbReference>
<feature type="region of interest" description="Disordered" evidence="2">
    <location>
        <begin position="1"/>
        <end position="20"/>
    </location>
</feature>
<dbReference type="FunFam" id="3.40.50.1820:FF:000173">
    <property type="entry name" value="Alpha/beta hydrolase"/>
    <property type="match status" value="1"/>
</dbReference>
<dbReference type="GO" id="GO:0004301">
    <property type="term" value="F:epoxide hydrolase activity"/>
    <property type="evidence" value="ECO:0007669"/>
    <property type="project" value="TreeGrafter"/>
</dbReference>
<gene>
    <name evidence="4" type="ORF">FRZ61_15410</name>
</gene>
<dbReference type="KEGG" id="hadh:FRZ61_15410"/>
<dbReference type="PANTHER" id="PTHR42977">
    <property type="entry name" value="HYDROLASE-RELATED"/>
    <property type="match status" value="1"/>
</dbReference>
<dbReference type="RefSeq" id="WP_225309170.1">
    <property type="nucleotide sequence ID" value="NZ_CP042582.1"/>
</dbReference>
<accession>A0A5J6MVD9</accession>
<dbReference type="Pfam" id="PF00561">
    <property type="entry name" value="Abhydrolase_1"/>
    <property type="match status" value="1"/>
</dbReference>
<evidence type="ECO:0000313" key="5">
    <source>
        <dbReference type="Proteomes" id="UP000325797"/>
    </source>
</evidence>
<dbReference type="PRINTS" id="PR00412">
    <property type="entry name" value="EPOXHYDRLASE"/>
</dbReference>
<evidence type="ECO:0000313" key="4">
    <source>
        <dbReference type="EMBL" id="QEX21612.1"/>
    </source>
</evidence>
<dbReference type="PANTHER" id="PTHR42977:SF3">
    <property type="entry name" value="AB HYDROLASE-1 DOMAIN-CONTAINING PROTEIN"/>
    <property type="match status" value="1"/>
</dbReference>
<keyword evidence="1 4" id="KW-0378">Hydrolase</keyword>
<feature type="domain" description="AB hydrolase-1" evidence="3">
    <location>
        <begin position="84"/>
        <end position="327"/>
    </location>
</feature>
<dbReference type="InterPro" id="IPR029058">
    <property type="entry name" value="AB_hydrolase_fold"/>
</dbReference>
<evidence type="ECO:0000259" key="3">
    <source>
        <dbReference type="Pfam" id="PF00561"/>
    </source>
</evidence>
<dbReference type="InterPro" id="IPR000073">
    <property type="entry name" value="AB_hydrolase_1"/>
</dbReference>
<name>A0A5J6MVD9_9PROT</name>
<protein>
    <submittedName>
        <fullName evidence="4">Alpha/beta hydrolase</fullName>
    </submittedName>
</protein>
<dbReference type="SUPFAM" id="SSF53474">
    <property type="entry name" value="alpha/beta-Hydrolases"/>
    <property type="match status" value="1"/>
</dbReference>
<reference evidence="4 5" key="1">
    <citation type="submission" date="2019-08" db="EMBL/GenBank/DDBJ databases">
        <title>Hyperibacter terrae gen. nov., sp. nov. and Hyperibacter viscosus sp. nov., two new members in the family Rhodospirillaceae isolated from the rhizosphere of Hypericum perforatum.</title>
        <authorList>
            <person name="Noviana Z."/>
        </authorList>
    </citation>
    <scope>NUCLEOTIDE SEQUENCE [LARGE SCALE GENOMIC DNA]</scope>
    <source>
        <strain evidence="4 5">R5959</strain>
    </source>
</reference>
<feature type="compositionally biased region" description="Polar residues" evidence="2">
    <location>
        <begin position="1"/>
        <end position="12"/>
    </location>
</feature>
<evidence type="ECO:0000256" key="2">
    <source>
        <dbReference type="SAM" id="MobiDB-lite"/>
    </source>
</evidence>
<dbReference type="InterPro" id="IPR006311">
    <property type="entry name" value="TAT_signal"/>
</dbReference>
<dbReference type="AlphaFoldDB" id="A0A5J6MVD9"/>
<dbReference type="InterPro" id="IPR051340">
    <property type="entry name" value="Haloalkane_dehalogenase"/>
</dbReference>
<evidence type="ECO:0000256" key="1">
    <source>
        <dbReference type="ARBA" id="ARBA00022801"/>
    </source>
</evidence>
<dbReference type="PROSITE" id="PS51318">
    <property type="entry name" value="TAT"/>
    <property type="match status" value="1"/>
</dbReference>
<proteinExistence type="predicted"/>
<sequence length="344" mass="38632">MATHSPLTPQTTRLRHDKGPVSRRHLLAQGAAVAGATMAVAGSPIPTQAATADQGAAIPVIHYRSKAVDGVNIFYREAGPADAPTVLLLHGFPTSSHMFRNLIPALADRYHVIAPDYPGFGQSDMPDRATFAYTFDRFGELVDALLDQLGVTRYAMYVMDYGAPVGWRLALKHPERISGLIVQNGNAYEEGLKEFWDSIKAYWSDHSEAHRKALYVLVTPETTKFQYTDGMSDLSRISPDNWVHDQALLDRPGNAEIQMDIFYDYRTNLPLYPAVQAYFRKHRPPALIVWGQNDKIFPADGAHLYKRDLPEVEFHLLDTGHFALEDKADEMVPLIRDFLDRKVK</sequence>
<keyword evidence="5" id="KW-1185">Reference proteome</keyword>
<dbReference type="EMBL" id="CP042582">
    <property type="protein sequence ID" value="QEX21612.1"/>
    <property type="molecule type" value="Genomic_DNA"/>
</dbReference>
<dbReference type="Proteomes" id="UP000325797">
    <property type="component" value="Chromosome"/>
</dbReference>
<organism evidence="4 5">
    <name type="scientific">Hypericibacter adhaerens</name>
    <dbReference type="NCBI Taxonomy" id="2602016"/>
    <lineage>
        <taxon>Bacteria</taxon>
        <taxon>Pseudomonadati</taxon>
        <taxon>Pseudomonadota</taxon>
        <taxon>Alphaproteobacteria</taxon>
        <taxon>Rhodospirillales</taxon>
        <taxon>Dongiaceae</taxon>
        <taxon>Hypericibacter</taxon>
    </lineage>
</organism>
<dbReference type="InterPro" id="IPR000639">
    <property type="entry name" value="Epox_hydrolase-like"/>
</dbReference>